<dbReference type="RefSeq" id="XP_038052578.1">
    <property type="nucleotide sequence ID" value="XM_038196650.1"/>
</dbReference>
<feature type="region of interest" description="Disordered" evidence="2">
    <location>
        <begin position="97"/>
        <end position="184"/>
    </location>
</feature>
<name>A0A913ZL94_PATMI</name>
<feature type="compositionally biased region" description="Polar residues" evidence="2">
    <location>
        <begin position="70"/>
        <end position="84"/>
    </location>
</feature>
<feature type="coiled-coil region" evidence="1">
    <location>
        <begin position="217"/>
        <end position="265"/>
    </location>
</feature>
<reference evidence="3" key="1">
    <citation type="submission" date="2022-11" db="UniProtKB">
        <authorList>
            <consortium name="EnsemblMetazoa"/>
        </authorList>
    </citation>
    <scope>IDENTIFICATION</scope>
</reference>
<evidence type="ECO:0008006" key="5">
    <source>
        <dbReference type="Google" id="ProtNLM"/>
    </source>
</evidence>
<evidence type="ECO:0000313" key="3">
    <source>
        <dbReference type="EnsemblMetazoa" id="XP_038052578.1"/>
    </source>
</evidence>
<organism evidence="3 4">
    <name type="scientific">Patiria miniata</name>
    <name type="common">Bat star</name>
    <name type="synonym">Asterina miniata</name>
    <dbReference type="NCBI Taxonomy" id="46514"/>
    <lineage>
        <taxon>Eukaryota</taxon>
        <taxon>Metazoa</taxon>
        <taxon>Echinodermata</taxon>
        <taxon>Eleutherozoa</taxon>
        <taxon>Asterozoa</taxon>
        <taxon>Asteroidea</taxon>
        <taxon>Valvatacea</taxon>
        <taxon>Valvatida</taxon>
        <taxon>Asterinidae</taxon>
        <taxon>Patiria</taxon>
    </lineage>
</organism>
<evidence type="ECO:0000256" key="2">
    <source>
        <dbReference type="SAM" id="MobiDB-lite"/>
    </source>
</evidence>
<feature type="compositionally biased region" description="Low complexity" evidence="2">
    <location>
        <begin position="97"/>
        <end position="109"/>
    </location>
</feature>
<feature type="region of interest" description="Disordered" evidence="2">
    <location>
        <begin position="1"/>
        <end position="84"/>
    </location>
</feature>
<feature type="compositionally biased region" description="Polar residues" evidence="2">
    <location>
        <begin position="124"/>
        <end position="151"/>
    </location>
</feature>
<accession>A0A913ZL94</accession>
<dbReference type="OMA" id="DVYHKTP"/>
<feature type="compositionally biased region" description="Basic and acidic residues" evidence="2">
    <location>
        <begin position="54"/>
        <end position="67"/>
    </location>
</feature>
<dbReference type="AlphaFoldDB" id="A0A913ZL94"/>
<evidence type="ECO:0000256" key="1">
    <source>
        <dbReference type="SAM" id="Coils"/>
    </source>
</evidence>
<keyword evidence="4" id="KW-1185">Reference proteome</keyword>
<feature type="compositionally biased region" description="Basic and acidic residues" evidence="2">
    <location>
        <begin position="26"/>
        <end position="37"/>
    </location>
</feature>
<dbReference type="Proteomes" id="UP000887568">
    <property type="component" value="Unplaced"/>
</dbReference>
<keyword evidence="1" id="KW-0175">Coiled coil</keyword>
<evidence type="ECO:0000313" key="4">
    <source>
        <dbReference type="Proteomes" id="UP000887568"/>
    </source>
</evidence>
<dbReference type="EnsemblMetazoa" id="XM_038196650.1">
    <property type="protein sequence ID" value="XP_038052578.1"/>
    <property type="gene ID" value="LOC119725283"/>
</dbReference>
<sequence length="447" mass="50638">MATAGRSVSVDTDKDTNHVNQNPRRASQDDEATRSDEGQETITDSSVAVSRPKQQTEDVIVKEDGRKNSGKNATNTSSTLSEDSKNIVTYDNVLLNSNANHNSNTASSTKHTRQPPSRPRETKASQLRIQSHSVTEMNPSDKSNVKRQNSLKSEKPPSPGSLPVKHALRSQSTSSEDSFERDKMESVLPQNLNKGKAVSHDCVSPYGPATEKYLTPLQQKERHNKDLSMQISKLERTLLSQDDRIRQFEEEKQRALEDVGKVKDTEMGKLLIEIKNLQIHLEESKNSISEISGLLSDEKKMTASLKEQMTTMQREQEEREAVHQTRYLDMYQKGREAQLIDQEEDLICMAIATAPAGDGQNRHLVKKLERTEQELEKLRQTFREDVYHKTPQLDTDSAAQVEILKSAVYYYLTDTQPEVNLSVMLSMLNYSDVQRKNIKSHINKKSK</sequence>
<proteinExistence type="predicted"/>
<protein>
    <recommendedName>
        <fullName evidence="5">GRIP domain-containing protein</fullName>
    </recommendedName>
</protein>
<dbReference type="GeneID" id="119725283"/>
<dbReference type="OrthoDB" id="5807119at2759"/>